<gene>
    <name evidence="2" type="ORF">COEREDRAFT_82766</name>
</gene>
<name>A0A2G5B673_COERN</name>
<keyword evidence="3" id="KW-1185">Reference proteome</keyword>
<organism evidence="2 3">
    <name type="scientific">Coemansia reversa (strain ATCC 12441 / NRRL 1564)</name>
    <dbReference type="NCBI Taxonomy" id="763665"/>
    <lineage>
        <taxon>Eukaryota</taxon>
        <taxon>Fungi</taxon>
        <taxon>Fungi incertae sedis</taxon>
        <taxon>Zoopagomycota</taxon>
        <taxon>Kickxellomycotina</taxon>
        <taxon>Kickxellomycetes</taxon>
        <taxon>Kickxellales</taxon>
        <taxon>Kickxellaceae</taxon>
        <taxon>Coemansia</taxon>
    </lineage>
</organism>
<proteinExistence type="predicted"/>
<evidence type="ECO:0000313" key="2">
    <source>
        <dbReference type="EMBL" id="PIA14505.1"/>
    </source>
</evidence>
<reference evidence="2 3" key="1">
    <citation type="journal article" date="2015" name="Genome Biol. Evol.">
        <title>Phylogenomic analyses indicate that early fungi evolved digesting cell walls of algal ancestors of land plants.</title>
        <authorList>
            <person name="Chang Y."/>
            <person name="Wang S."/>
            <person name="Sekimoto S."/>
            <person name="Aerts A.L."/>
            <person name="Choi C."/>
            <person name="Clum A."/>
            <person name="LaButti K.M."/>
            <person name="Lindquist E.A."/>
            <person name="Yee Ngan C."/>
            <person name="Ohm R.A."/>
            <person name="Salamov A.A."/>
            <person name="Grigoriev I.V."/>
            <person name="Spatafora J.W."/>
            <person name="Berbee M.L."/>
        </authorList>
    </citation>
    <scope>NUCLEOTIDE SEQUENCE [LARGE SCALE GENOMIC DNA]</scope>
    <source>
        <strain evidence="2 3">NRRL 1564</strain>
    </source>
</reference>
<dbReference type="OrthoDB" id="5512214at2759"/>
<evidence type="ECO:0000313" key="3">
    <source>
        <dbReference type="Proteomes" id="UP000242474"/>
    </source>
</evidence>
<keyword evidence="1" id="KW-1133">Transmembrane helix</keyword>
<keyword evidence="1" id="KW-0812">Transmembrane</keyword>
<dbReference type="EMBL" id="KZ303517">
    <property type="protein sequence ID" value="PIA14505.1"/>
    <property type="molecule type" value="Genomic_DNA"/>
</dbReference>
<sequence length="92" mass="9982">MEKSEKPKIMSDSEIEWESTKLGAMVGVCSLFIASVLGGKALGLSNRVNAYSSVATGAVTGYMWHGFTRQAYQKKRHQLLAEASAKGIIPDF</sequence>
<accession>A0A2G5B673</accession>
<protein>
    <recommendedName>
        <fullName evidence="4">NADH-ubiquinone oxidoreductase 21kDa subunit N-terminal domain-containing protein</fullName>
    </recommendedName>
</protein>
<dbReference type="Proteomes" id="UP000242474">
    <property type="component" value="Unassembled WGS sequence"/>
</dbReference>
<evidence type="ECO:0008006" key="4">
    <source>
        <dbReference type="Google" id="ProtNLM"/>
    </source>
</evidence>
<feature type="transmembrane region" description="Helical" evidence="1">
    <location>
        <begin position="21"/>
        <end position="42"/>
    </location>
</feature>
<evidence type="ECO:0000256" key="1">
    <source>
        <dbReference type="SAM" id="Phobius"/>
    </source>
</evidence>
<dbReference type="AlphaFoldDB" id="A0A2G5B673"/>
<keyword evidence="1" id="KW-0472">Membrane</keyword>